<evidence type="ECO:0000313" key="2">
    <source>
        <dbReference type="Proteomes" id="UP000242850"/>
    </source>
</evidence>
<keyword evidence="2" id="KW-1185">Reference proteome</keyword>
<dbReference type="Proteomes" id="UP000242850">
    <property type="component" value="Unassembled WGS sequence"/>
</dbReference>
<evidence type="ECO:0008006" key="3">
    <source>
        <dbReference type="Google" id="ProtNLM"/>
    </source>
</evidence>
<accession>A0A1H5WJT0</accession>
<dbReference type="RefSeq" id="WP_207654282.1">
    <property type="nucleotide sequence ID" value="NZ_FNUK01000020.1"/>
</dbReference>
<gene>
    <name evidence="1" type="ORF">SAMN05660865_01492</name>
</gene>
<dbReference type="EMBL" id="FNUK01000020">
    <property type="protein sequence ID" value="SEF99546.1"/>
    <property type="molecule type" value="Genomic_DNA"/>
</dbReference>
<organism evidence="1 2">
    <name type="scientific">Caloramator fervidus</name>
    <dbReference type="NCBI Taxonomy" id="29344"/>
    <lineage>
        <taxon>Bacteria</taxon>
        <taxon>Bacillati</taxon>
        <taxon>Bacillota</taxon>
        <taxon>Clostridia</taxon>
        <taxon>Eubacteriales</taxon>
        <taxon>Clostridiaceae</taxon>
        <taxon>Caloramator</taxon>
    </lineage>
</organism>
<evidence type="ECO:0000313" key="1">
    <source>
        <dbReference type="EMBL" id="SEF99546.1"/>
    </source>
</evidence>
<proteinExistence type="predicted"/>
<protein>
    <recommendedName>
        <fullName evidence="3">Transposase</fullName>
    </recommendedName>
</protein>
<reference evidence="2" key="1">
    <citation type="submission" date="2016-10" db="EMBL/GenBank/DDBJ databases">
        <authorList>
            <person name="Varghese N."/>
            <person name="Submissions S."/>
        </authorList>
    </citation>
    <scope>NUCLEOTIDE SEQUENCE [LARGE SCALE GENOMIC DNA]</scope>
    <source>
        <strain evidence="2">DSM 5463</strain>
    </source>
</reference>
<name>A0A1H5WJT0_9CLOT</name>
<dbReference type="AlphaFoldDB" id="A0A1H5WJT0"/>
<sequence length="90" mass="10526">MLKYNFINNLFNLKDVSIKNIVNSDDRIEIYTETKKKPHICPKYESITSKVHNYRTRQIKDTPIQGKKLSLSLKNVDMFVNLAVNLSLKI</sequence>